<reference evidence="8 9" key="1">
    <citation type="submission" date="2021-02" db="EMBL/GenBank/DDBJ databases">
        <title>Draft genome and description of Leucobacter sp nov strain Marseille-Q4368.</title>
        <authorList>
            <person name="Boxberger M."/>
            <person name="La Scola B."/>
        </authorList>
    </citation>
    <scope>NUCLEOTIDE SEQUENCE [LARGE SCALE GENOMIC DNA]</scope>
    <source>
        <strain evidence="8 9">Marseille-Q4368</strain>
    </source>
</reference>
<proteinExistence type="predicted"/>
<comment type="subcellular location">
    <subcellularLocation>
        <location evidence="1">Cell membrane</location>
        <topology evidence="1">Multi-pass membrane protein</topology>
    </subcellularLocation>
</comment>
<keyword evidence="3 6" id="KW-0812">Transmembrane</keyword>
<accession>A0ABS5M861</accession>
<evidence type="ECO:0000256" key="4">
    <source>
        <dbReference type="ARBA" id="ARBA00022989"/>
    </source>
</evidence>
<keyword evidence="5 6" id="KW-0472">Membrane</keyword>
<keyword evidence="4 6" id="KW-1133">Transmembrane helix</keyword>
<evidence type="ECO:0000259" key="7">
    <source>
        <dbReference type="Pfam" id="PF13396"/>
    </source>
</evidence>
<evidence type="ECO:0000256" key="1">
    <source>
        <dbReference type="ARBA" id="ARBA00004651"/>
    </source>
</evidence>
<dbReference type="EMBL" id="JAFEVO010000001">
    <property type="protein sequence ID" value="MBS3182821.1"/>
    <property type="molecule type" value="Genomic_DNA"/>
</dbReference>
<name>A0ABS5M861_9MICO</name>
<feature type="domain" description="Cardiolipin synthase N-terminal" evidence="7">
    <location>
        <begin position="12"/>
        <end position="54"/>
    </location>
</feature>
<keyword evidence="2" id="KW-1003">Cell membrane</keyword>
<keyword evidence="9" id="KW-1185">Reference proteome</keyword>
<sequence length="117" mass="12753">MFWAFVFISALIAALMVIIDLFRDRTLNGWAKAAWALFLVLVPLLTSLVYLVVRGQGMSGRLDDDAQASKEATDAYIREVAGASQADEIAKAKLLLDSGTITSEEFTAMKGRVLNVV</sequence>
<evidence type="ECO:0000313" key="8">
    <source>
        <dbReference type="EMBL" id="MBS3182821.1"/>
    </source>
</evidence>
<organism evidence="8 9">
    <name type="scientific">Leucobacter manosquensis</name>
    <dbReference type="NCBI Taxonomy" id="2810611"/>
    <lineage>
        <taxon>Bacteria</taxon>
        <taxon>Bacillati</taxon>
        <taxon>Actinomycetota</taxon>
        <taxon>Actinomycetes</taxon>
        <taxon>Micrococcales</taxon>
        <taxon>Microbacteriaceae</taxon>
        <taxon>Leucobacter</taxon>
    </lineage>
</organism>
<dbReference type="Proteomes" id="UP000811492">
    <property type="component" value="Unassembled WGS sequence"/>
</dbReference>
<protein>
    <submittedName>
        <fullName evidence="8">SHOCT domain-containing protein</fullName>
    </submittedName>
</protein>
<evidence type="ECO:0000313" key="9">
    <source>
        <dbReference type="Proteomes" id="UP000811492"/>
    </source>
</evidence>
<evidence type="ECO:0000256" key="3">
    <source>
        <dbReference type="ARBA" id="ARBA00022692"/>
    </source>
</evidence>
<evidence type="ECO:0000256" key="5">
    <source>
        <dbReference type="ARBA" id="ARBA00023136"/>
    </source>
</evidence>
<feature type="transmembrane region" description="Helical" evidence="6">
    <location>
        <begin position="33"/>
        <end position="53"/>
    </location>
</feature>
<evidence type="ECO:0000256" key="2">
    <source>
        <dbReference type="ARBA" id="ARBA00022475"/>
    </source>
</evidence>
<dbReference type="Pfam" id="PF13396">
    <property type="entry name" value="PLDc_N"/>
    <property type="match status" value="1"/>
</dbReference>
<comment type="caution">
    <text evidence="8">The sequence shown here is derived from an EMBL/GenBank/DDBJ whole genome shotgun (WGS) entry which is preliminary data.</text>
</comment>
<evidence type="ECO:0000256" key="6">
    <source>
        <dbReference type="SAM" id="Phobius"/>
    </source>
</evidence>
<gene>
    <name evidence="8" type="ORF">JSQ98_11560</name>
</gene>
<dbReference type="InterPro" id="IPR027379">
    <property type="entry name" value="CLS_N"/>
</dbReference>